<reference evidence="2 3" key="1">
    <citation type="submission" date="2021-04" db="EMBL/GenBank/DDBJ databases">
        <title>Molecular and phenotypic characterization and identification of bacterial isolates recovered from the Anatolian ground squirrels (Spermophilus xanthoprymnus) and which have the potential to form a new species in the Campylobacter genus.</title>
        <authorList>
            <person name="Aydin F."/>
            <person name="Abay S."/>
            <person name="Kayman T."/>
            <person name="Karakaya E."/>
            <person name="Mustak H.K."/>
            <person name="Mustak I.B."/>
            <person name="Bilgin N."/>
            <person name="Duzler A."/>
            <person name="Sahin O."/>
            <person name="Guran O."/>
            <person name="Saticioglu I.B."/>
        </authorList>
    </citation>
    <scope>NUCLEOTIDE SEQUENCE [LARGE SCALE GENOMIC DNA]</scope>
    <source>
        <strain evidence="3">faydin-G24</strain>
    </source>
</reference>
<keyword evidence="1" id="KW-0175">Coiled coil</keyword>
<comment type="caution">
    <text evidence="2">The sequence shown here is derived from an EMBL/GenBank/DDBJ whole genome shotgun (WGS) entry which is preliminary data.</text>
</comment>
<dbReference type="Proteomes" id="UP000682951">
    <property type="component" value="Unassembled WGS sequence"/>
</dbReference>
<feature type="coiled-coil region" evidence="1">
    <location>
        <begin position="36"/>
        <end position="63"/>
    </location>
</feature>
<organism evidence="2 3">
    <name type="scientific">Campylobacter anatolicus</name>
    <dbReference type="NCBI Taxonomy" id="2829105"/>
    <lineage>
        <taxon>Bacteria</taxon>
        <taxon>Pseudomonadati</taxon>
        <taxon>Campylobacterota</taxon>
        <taxon>Epsilonproteobacteria</taxon>
        <taxon>Campylobacterales</taxon>
        <taxon>Campylobacteraceae</taxon>
        <taxon>Campylobacter</taxon>
    </lineage>
</organism>
<keyword evidence="3" id="KW-1185">Reference proteome</keyword>
<gene>
    <name evidence="2" type="ORF">KDD93_03600</name>
</gene>
<evidence type="ECO:0000256" key="1">
    <source>
        <dbReference type="SAM" id="Coils"/>
    </source>
</evidence>
<dbReference type="EMBL" id="JAGSSW010000002">
    <property type="protein sequence ID" value="MBR8463658.1"/>
    <property type="molecule type" value="Genomic_DNA"/>
</dbReference>
<name>A0ABS5HHA2_9BACT</name>
<evidence type="ECO:0000313" key="3">
    <source>
        <dbReference type="Proteomes" id="UP000682951"/>
    </source>
</evidence>
<proteinExistence type="predicted"/>
<accession>A0ABS5HHA2</accession>
<protein>
    <recommendedName>
        <fullName evidence="4">DUF1090 domain-containing protein</fullName>
    </recommendedName>
</protein>
<evidence type="ECO:0000313" key="2">
    <source>
        <dbReference type="EMBL" id="MBR8463658.1"/>
    </source>
</evidence>
<sequence length="128" mass="13991">MSIFSKPFLYAIGACGFLTISLIGAGIKISSLAVANEILEKSNEDLTKKAEELTTDKATLKANLAHCDATLASQNQAIKATAVQISNTPNKYAERIKKIYIKDKSCEAELAAYKELFLDFADKNKDKQ</sequence>
<evidence type="ECO:0008006" key="4">
    <source>
        <dbReference type="Google" id="ProtNLM"/>
    </source>
</evidence>
<dbReference type="RefSeq" id="WP_212141753.1">
    <property type="nucleotide sequence ID" value="NZ_JAGSSW010000002.1"/>
</dbReference>